<evidence type="ECO:0000256" key="1">
    <source>
        <dbReference type="SAM" id="Coils"/>
    </source>
</evidence>
<reference evidence="3 4" key="2">
    <citation type="submission" date="2018-11" db="EMBL/GenBank/DDBJ databases">
        <authorList>
            <consortium name="Pathogen Informatics"/>
        </authorList>
    </citation>
    <scope>NUCLEOTIDE SEQUENCE [LARGE SCALE GENOMIC DNA]</scope>
</reference>
<dbReference type="EMBL" id="UYWX01020514">
    <property type="protein sequence ID" value="VDM33045.1"/>
    <property type="molecule type" value="Genomic_DNA"/>
</dbReference>
<dbReference type="WBParaSite" id="TTAC_0000850101-mRNA-1">
    <property type="protein sequence ID" value="TTAC_0000850101-mRNA-1"/>
    <property type="gene ID" value="TTAC_0000850101"/>
</dbReference>
<feature type="coiled-coil region" evidence="1">
    <location>
        <begin position="144"/>
        <end position="178"/>
    </location>
</feature>
<feature type="region of interest" description="Disordered" evidence="2">
    <location>
        <begin position="213"/>
        <end position="232"/>
    </location>
</feature>
<keyword evidence="1" id="KW-0175">Coiled coil</keyword>
<feature type="coiled-coil region" evidence="1">
    <location>
        <begin position="721"/>
        <end position="804"/>
    </location>
</feature>
<name>A0A0R3X4Y7_HYDTA</name>
<evidence type="ECO:0000313" key="5">
    <source>
        <dbReference type="WBParaSite" id="TTAC_0000850101-mRNA-1"/>
    </source>
</evidence>
<evidence type="ECO:0000313" key="4">
    <source>
        <dbReference type="Proteomes" id="UP000274429"/>
    </source>
</evidence>
<dbReference type="PANTHER" id="PTHR23159">
    <property type="entry name" value="CENTROSOMAL PROTEIN 2"/>
    <property type="match status" value="1"/>
</dbReference>
<dbReference type="PANTHER" id="PTHR23159:SF31">
    <property type="entry name" value="CENTROSOME-ASSOCIATED PROTEIN CEP250 ISOFORM X1"/>
    <property type="match status" value="1"/>
</dbReference>
<dbReference type="AlphaFoldDB" id="A0A0R3X4Y7"/>
<organism evidence="5">
    <name type="scientific">Hydatigena taeniaeformis</name>
    <name type="common">Feline tapeworm</name>
    <name type="synonym">Taenia taeniaeformis</name>
    <dbReference type="NCBI Taxonomy" id="6205"/>
    <lineage>
        <taxon>Eukaryota</taxon>
        <taxon>Metazoa</taxon>
        <taxon>Spiralia</taxon>
        <taxon>Lophotrochozoa</taxon>
        <taxon>Platyhelminthes</taxon>
        <taxon>Cestoda</taxon>
        <taxon>Eucestoda</taxon>
        <taxon>Cyclophyllidea</taxon>
        <taxon>Taeniidae</taxon>
        <taxon>Hydatigera</taxon>
    </lineage>
</organism>
<accession>A0A0R3X4Y7</accession>
<dbReference type="STRING" id="6205.A0A0R3X4Y7"/>
<reference evidence="5" key="1">
    <citation type="submission" date="2017-02" db="UniProtKB">
        <authorList>
            <consortium name="WormBaseParasite"/>
        </authorList>
    </citation>
    <scope>IDENTIFICATION</scope>
</reference>
<feature type="coiled-coil region" evidence="1">
    <location>
        <begin position="563"/>
        <end position="600"/>
    </location>
</feature>
<evidence type="ECO:0000313" key="3">
    <source>
        <dbReference type="EMBL" id="VDM33045.1"/>
    </source>
</evidence>
<gene>
    <name evidence="3" type="ORF">TTAC_LOCUS8486</name>
</gene>
<feature type="compositionally biased region" description="Polar residues" evidence="2">
    <location>
        <begin position="222"/>
        <end position="232"/>
    </location>
</feature>
<protein>
    <submittedName>
        <fullName evidence="5">Pericentrin/AKAP-450 centrosomal targeting domain-containing protein</fullName>
    </submittedName>
</protein>
<proteinExistence type="predicted"/>
<evidence type="ECO:0000256" key="2">
    <source>
        <dbReference type="SAM" id="MobiDB-lite"/>
    </source>
</evidence>
<sequence length="1032" mass="115755">MSTAKASNLIEQIRDIKRRLSEATAELSPTARPLATRDVLTAVSLGRYEAAQHLASSARSVPSKGEECAYSRCHCCGGVLGFLAYLISTNSSFEQPRWRELRKILRDQRPVEPNFCCPDVENALKELVSVSCTLAVSTVPLDEMQEMERRLQVVDAEVVNLQNQMRNLQKLLDDVHSESNWRQSAISEELNANSTKTSSIVAWLDLATSSPISDTESEFKRPTNNSSRQANEQELDLRAKIIALIADKEAELSELRRGAVKWASKHTLILNKQAEIKELNGVLSNELAQVSKNDAVTGPPKLPIPSIGDLLDHIRSIRNDLAVLIHAFEQSDAQQVLPILVSLSDTLTKAFALIRPFAGTTEKSTISTNLDDASEKTAAHIDYPRYQQLEVGGTDYGQKEPLMVRVRQPMRTSRSGNIAVEGNEDLQVIDEFLPASLPSSMPCNASPTQVLDNQDQNIGHWSGEFRDRNAEIEYLRLVVASLKQEAINNKEALQLLCESRLALLERVGSLTGGDECKDGFTDFVSKLRQLNIPDDHLKTLKECDDLLTQRLMDWSRKCQEDGKAALKQKEVEMKHLLSRLQEEEALLKSHVDEGNELRAQVNLLQHPFISKSHSPQDESTESIPLLHTFEESIQLPQAAPPTRMSSTDLNEFGPFKSVVGELIQTSHEGLLQSKIDDQVAMISLLEARLCAQNEEFRAKQAEANEKASQFNTIQRAYETDIQQLKTVLRQKTDEVSQFQKMLSLSEQKILDLTDQIKELKGDSELLKAELKIAQEESVMRSLDIENLQGALNEKADKLSDTREIVAGHEAQMRNLRFVLNNKDADLRDRDRQIEALLNKMALREMESEEIKKDFAQLNATFENLWKSTLLIDDSVEGGERLPTVRNEQMHVLKSSAAVDQFLALLLSKEPETVVFDVQKSVKAYKSFRENVRKERHEVNVLSTVVGVGPELPWNPCCVTAVSAIAATKGDAKIFNLLRDLAYSESCRVRLANLLSNVESQRDQLQSMLSALQAEVETNHIQLAERNRQLILL</sequence>
<dbReference type="Proteomes" id="UP000274429">
    <property type="component" value="Unassembled WGS sequence"/>
</dbReference>
<dbReference type="OrthoDB" id="6264494at2759"/>
<keyword evidence="4" id="KW-1185">Reference proteome</keyword>